<evidence type="ECO:0000256" key="1">
    <source>
        <dbReference type="SAM" id="SignalP"/>
    </source>
</evidence>
<dbReference type="Proteomes" id="UP001234989">
    <property type="component" value="Chromosome 6"/>
</dbReference>
<reference evidence="2" key="1">
    <citation type="submission" date="2023-08" db="EMBL/GenBank/DDBJ databases">
        <title>A de novo genome assembly of Solanum verrucosum Schlechtendal, a Mexican diploid species geographically isolated from the other diploid A-genome species in potato relatives.</title>
        <authorList>
            <person name="Hosaka K."/>
        </authorList>
    </citation>
    <scope>NUCLEOTIDE SEQUENCE</scope>
    <source>
        <tissue evidence="2">Young leaves</tissue>
    </source>
</reference>
<evidence type="ECO:0000313" key="3">
    <source>
        <dbReference type="Proteomes" id="UP001234989"/>
    </source>
</evidence>
<feature type="signal peptide" evidence="1">
    <location>
        <begin position="1"/>
        <end position="25"/>
    </location>
</feature>
<feature type="chain" id="PRO_5042182127" evidence="1">
    <location>
        <begin position="26"/>
        <end position="59"/>
    </location>
</feature>
<evidence type="ECO:0000313" key="2">
    <source>
        <dbReference type="EMBL" id="WMV34476.1"/>
    </source>
</evidence>
<protein>
    <submittedName>
        <fullName evidence="2">Uncharacterized protein</fullName>
    </submittedName>
</protein>
<name>A0AAF0TVU0_SOLVR</name>
<gene>
    <name evidence="2" type="ORF">MTR67_027861</name>
</gene>
<dbReference type="EMBL" id="CP133617">
    <property type="protein sequence ID" value="WMV34476.1"/>
    <property type="molecule type" value="Genomic_DNA"/>
</dbReference>
<organism evidence="2 3">
    <name type="scientific">Solanum verrucosum</name>
    <dbReference type="NCBI Taxonomy" id="315347"/>
    <lineage>
        <taxon>Eukaryota</taxon>
        <taxon>Viridiplantae</taxon>
        <taxon>Streptophyta</taxon>
        <taxon>Embryophyta</taxon>
        <taxon>Tracheophyta</taxon>
        <taxon>Spermatophyta</taxon>
        <taxon>Magnoliopsida</taxon>
        <taxon>eudicotyledons</taxon>
        <taxon>Gunneridae</taxon>
        <taxon>Pentapetalae</taxon>
        <taxon>asterids</taxon>
        <taxon>lamiids</taxon>
        <taxon>Solanales</taxon>
        <taxon>Solanaceae</taxon>
        <taxon>Solanoideae</taxon>
        <taxon>Solaneae</taxon>
        <taxon>Solanum</taxon>
    </lineage>
</organism>
<dbReference type="AlphaFoldDB" id="A0AAF0TVU0"/>
<keyword evidence="1" id="KW-0732">Signal</keyword>
<proteinExistence type="predicted"/>
<sequence>MLSSVESGKFFSSFQILFKLKLCLAFQLAYSYIQCTDVNWPASSYDTDAGNQDQHPAHR</sequence>
<accession>A0AAF0TVU0</accession>
<keyword evidence="3" id="KW-1185">Reference proteome</keyword>